<proteinExistence type="predicted"/>
<keyword evidence="1" id="KW-0812">Transmembrane</keyword>
<organism evidence="2 3">
    <name type="scientific">Hymenobacter endophyticus</name>
    <dbReference type="NCBI Taxonomy" id="3076335"/>
    <lineage>
        <taxon>Bacteria</taxon>
        <taxon>Pseudomonadati</taxon>
        <taxon>Bacteroidota</taxon>
        <taxon>Cytophagia</taxon>
        <taxon>Cytophagales</taxon>
        <taxon>Hymenobacteraceae</taxon>
        <taxon>Hymenobacter</taxon>
    </lineage>
</organism>
<comment type="caution">
    <text evidence="2">The sequence shown here is derived from an EMBL/GenBank/DDBJ whole genome shotgun (WGS) entry which is preliminary data.</text>
</comment>
<feature type="transmembrane region" description="Helical" evidence="1">
    <location>
        <begin position="61"/>
        <end position="79"/>
    </location>
</feature>
<reference evidence="2 3" key="1">
    <citation type="submission" date="2023-10" db="EMBL/GenBank/DDBJ databases">
        <title>Hymenobacter endophyticus sp. nov., an isolate from the leaf tissues of wheat.</title>
        <authorList>
            <person name="Dai Y."/>
        </authorList>
    </citation>
    <scope>NUCLEOTIDE SEQUENCE [LARGE SCALE GENOMIC DNA]</scope>
    <source>
        <strain evidence="2 3">ZK17L-C2</strain>
    </source>
</reference>
<keyword evidence="1" id="KW-0472">Membrane</keyword>
<keyword evidence="1" id="KW-1133">Transmembrane helix</keyword>
<dbReference type="EMBL" id="JAWDJT010000012">
    <property type="protein sequence ID" value="MDU0372017.1"/>
    <property type="molecule type" value="Genomic_DNA"/>
</dbReference>
<evidence type="ECO:0000313" key="2">
    <source>
        <dbReference type="EMBL" id="MDU0372017.1"/>
    </source>
</evidence>
<name>A0ABU3TKW4_9BACT</name>
<gene>
    <name evidence="2" type="ORF">ROI90_16550</name>
</gene>
<dbReference type="RefSeq" id="WP_315999475.1">
    <property type="nucleotide sequence ID" value="NZ_JAWDJT010000012.1"/>
</dbReference>
<protein>
    <submittedName>
        <fullName evidence="2">Uncharacterized protein</fullName>
    </submittedName>
</protein>
<dbReference type="InterPro" id="IPR058915">
    <property type="entry name" value="AcrVA2-like"/>
</dbReference>
<sequence>MTTDYSSALEAMQRVLAAFPTAWEQARRFRRQQGTGIPAWPAWCFLPIAGSYAIVSKGGNMRPAAAMAIAPVAVALAWWPTKAVFLFDKPLLNALVDQHTPQDVPVEKLLNNLPKWGGYVDLMQAEKLNAAGFWWHLEADANKQNRPELRLLVHQNDGTLLPLPLILGSDPKQGVREILQSALQVAHKAGVDMPIQMGAVAGMTQLIAPLLNILLYLSSEPAQIEPAVNPSPSTMPEPGPVVHTVS</sequence>
<dbReference type="Proteomes" id="UP001250698">
    <property type="component" value="Unassembled WGS sequence"/>
</dbReference>
<evidence type="ECO:0000256" key="1">
    <source>
        <dbReference type="SAM" id="Phobius"/>
    </source>
</evidence>
<dbReference type="Pfam" id="PF26125">
    <property type="entry name" value="AcrVA2-like"/>
    <property type="match status" value="1"/>
</dbReference>
<evidence type="ECO:0000313" key="3">
    <source>
        <dbReference type="Proteomes" id="UP001250698"/>
    </source>
</evidence>
<feature type="transmembrane region" description="Helical" evidence="1">
    <location>
        <begin position="37"/>
        <end position="55"/>
    </location>
</feature>
<accession>A0ABU3TKW4</accession>
<keyword evidence="3" id="KW-1185">Reference proteome</keyword>